<dbReference type="Proteomes" id="UP000616769">
    <property type="component" value="Unassembled WGS sequence"/>
</dbReference>
<comment type="caution">
    <text evidence="2">The sequence shown here is derived from an EMBL/GenBank/DDBJ whole genome shotgun (WGS) entry which is preliminary data.</text>
</comment>
<sequence length="30" mass="3499">MMVLEKIKPNNLNHNSNNNTTIDRFQIDPS</sequence>
<dbReference type="AlphaFoldDB" id="A0A131ZTL6"/>
<feature type="compositionally biased region" description="Low complexity" evidence="1">
    <location>
        <begin position="10"/>
        <end position="19"/>
    </location>
</feature>
<gene>
    <name evidence="2" type="ORF">QR98_0005120</name>
</gene>
<dbReference type="EMBL" id="JXLN01000953">
    <property type="protein sequence ID" value="KPM02106.1"/>
    <property type="molecule type" value="Genomic_DNA"/>
</dbReference>
<organism evidence="2 3">
    <name type="scientific">Sarcoptes scabiei</name>
    <name type="common">Itch mite</name>
    <name type="synonym">Acarus scabiei</name>
    <dbReference type="NCBI Taxonomy" id="52283"/>
    <lineage>
        <taxon>Eukaryota</taxon>
        <taxon>Metazoa</taxon>
        <taxon>Ecdysozoa</taxon>
        <taxon>Arthropoda</taxon>
        <taxon>Chelicerata</taxon>
        <taxon>Arachnida</taxon>
        <taxon>Acari</taxon>
        <taxon>Acariformes</taxon>
        <taxon>Sarcoptiformes</taxon>
        <taxon>Astigmata</taxon>
        <taxon>Psoroptidia</taxon>
        <taxon>Sarcoptoidea</taxon>
        <taxon>Sarcoptidae</taxon>
        <taxon>Sarcoptinae</taxon>
        <taxon>Sarcoptes</taxon>
    </lineage>
</organism>
<evidence type="ECO:0000313" key="2">
    <source>
        <dbReference type="EMBL" id="KPM02106.1"/>
    </source>
</evidence>
<proteinExistence type="predicted"/>
<reference evidence="2 3" key="1">
    <citation type="journal article" date="2015" name="Parasit. Vectors">
        <title>Draft genome of the scabies mite.</title>
        <authorList>
            <person name="Rider S.D.Jr."/>
            <person name="Morgan M.S."/>
            <person name="Arlian L.G."/>
        </authorList>
    </citation>
    <scope>NUCLEOTIDE SEQUENCE [LARGE SCALE GENOMIC DNA]</scope>
    <source>
        <strain evidence="2">Arlian Lab</strain>
    </source>
</reference>
<evidence type="ECO:0000313" key="3">
    <source>
        <dbReference type="Proteomes" id="UP000616769"/>
    </source>
</evidence>
<dbReference type="VEuPathDB" id="VectorBase:SSCA004076"/>
<evidence type="ECO:0000256" key="1">
    <source>
        <dbReference type="SAM" id="MobiDB-lite"/>
    </source>
</evidence>
<feature type="region of interest" description="Disordered" evidence="1">
    <location>
        <begin position="1"/>
        <end position="30"/>
    </location>
</feature>
<name>A0A131ZTL6_SARSC</name>
<protein>
    <submittedName>
        <fullName evidence="2">Uncharacterized protein</fullName>
    </submittedName>
</protein>
<accession>A0A131ZTL6</accession>